<organism evidence="1">
    <name type="scientific">Physcomitrium patens</name>
    <name type="common">Spreading-leaved earth moss</name>
    <name type="synonym">Physcomitrella patens</name>
    <dbReference type="NCBI Taxonomy" id="3218"/>
    <lineage>
        <taxon>Eukaryota</taxon>
        <taxon>Viridiplantae</taxon>
        <taxon>Streptophyta</taxon>
        <taxon>Embryophyta</taxon>
        <taxon>Bryophyta</taxon>
        <taxon>Bryophytina</taxon>
        <taxon>Bryopsida</taxon>
        <taxon>Funariidae</taxon>
        <taxon>Funariales</taxon>
        <taxon>Funariaceae</taxon>
        <taxon>Physcomitrium</taxon>
    </lineage>
</organism>
<name>A0A2K1KUA3_PHYPA</name>
<sequence>MCRMVCKLGKPIRKTWSDSTWTKVGWREEIGIPLRKVMTGNMYVIFQKYYTSGSNHSFCLHILNLVAFASVDVAQKDTFNCYHVKFGS</sequence>
<evidence type="ECO:0000313" key="3">
    <source>
        <dbReference type="Proteomes" id="UP000006727"/>
    </source>
</evidence>
<dbReference type="EMBL" id="ABEU02000003">
    <property type="protein sequence ID" value="PNR57348.1"/>
    <property type="molecule type" value="Genomic_DNA"/>
</dbReference>
<keyword evidence="3" id="KW-1185">Reference proteome</keyword>
<dbReference type="AlphaFoldDB" id="A0A2K1KUA3"/>
<protein>
    <submittedName>
        <fullName evidence="1 2">Uncharacterized protein</fullName>
    </submittedName>
</protein>
<reference evidence="2" key="3">
    <citation type="submission" date="2020-12" db="UniProtKB">
        <authorList>
            <consortium name="EnsemblPlants"/>
        </authorList>
    </citation>
    <scope>IDENTIFICATION</scope>
</reference>
<reference evidence="1 3" key="2">
    <citation type="journal article" date="2018" name="Plant J.">
        <title>The Physcomitrella patens chromosome-scale assembly reveals moss genome structure and evolution.</title>
        <authorList>
            <person name="Lang D."/>
            <person name="Ullrich K.K."/>
            <person name="Murat F."/>
            <person name="Fuchs J."/>
            <person name="Jenkins J."/>
            <person name="Haas F.B."/>
            <person name="Piednoel M."/>
            <person name="Gundlach H."/>
            <person name="Van Bel M."/>
            <person name="Meyberg R."/>
            <person name="Vives C."/>
            <person name="Morata J."/>
            <person name="Symeonidi A."/>
            <person name="Hiss M."/>
            <person name="Muchero W."/>
            <person name="Kamisugi Y."/>
            <person name="Saleh O."/>
            <person name="Blanc G."/>
            <person name="Decker E.L."/>
            <person name="van Gessel N."/>
            <person name="Grimwood J."/>
            <person name="Hayes R.D."/>
            <person name="Graham S.W."/>
            <person name="Gunter L.E."/>
            <person name="McDaniel S.F."/>
            <person name="Hoernstein S.N.W."/>
            <person name="Larsson A."/>
            <person name="Li F.W."/>
            <person name="Perroud P.F."/>
            <person name="Phillips J."/>
            <person name="Ranjan P."/>
            <person name="Rokshar D.S."/>
            <person name="Rothfels C.J."/>
            <person name="Schneider L."/>
            <person name="Shu S."/>
            <person name="Stevenson D.W."/>
            <person name="Thummler F."/>
            <person name="Tillich M."/>
            <person name="Villarreal Aguilar J.C."/>
            <person name="Widiez T."/>
            <person name="Wong G.K."/>
            <person name="Wymore A."/>
            <person name="Zhang Y."/>
            <person name="Zimmer A.D."/>
            <person name="Quatrano R.S."/>
            <person name="Mayer K.F.X."/>
            <person name="Goodstein D."/>
            <person name="Casacuberta J.M."/>
            <person name="Vandepoele K."/>
            <person name="Reski R."/>
            <person name="Cuming A.C."/>
            <person name="Tuskan G.A."/>
            <person name="Maumus F."/>
            <person name="Salse J."/>
            <person name="Schmutz J."/>
            <person name="Rensing S.A."/>
        </authorList>
    </citation>
    <scope>NUCLEOTIDE SEQUENCE [LARGE SCALE GENOMIC DNA]</scope>
    <source>
        <strain evidence="2 3">cv. Gransden 2004</strain>
    </source>
</reference>
<evidence type="ECO:0000313" key="2">
    <source>
        <dbReference type="EnsemblPlants" id="PAC:32943392.CDS.1"/>
    </source>
</evidence>
<reference evidence="1 3" key="1">
    <citation type="journal article" date="2008" name="Science">
        <title>The Physcomitrella genome reveals evolutionary insights into the conquest of land by plants.</title>
        <authorList>
            <person name="Rensing S."/>
            <person name="Lang D."/>
            <person name="Zimmer A."/>
            <person name="Terry A."/>
            <person name="Salamov A."/>
            <person name="Shapiro H."/>
            <person name="Nishiyama T."/>
            <person name="Perroud P.-F."/>
            <person name="Lindquist E."/>
            <person name="Kamisugi Y."/>
            <person name="Tanahashi T."/>
            <person name="Sakakibara K."/>
            <person name="Fujita T."/>
            <person name="Oishi K."/>
            <person name="Shin-I T."/>
            <person name="Kuroki Y."/>
            <person name="Toyoda A."/>
            <person name="Suzuki Y."/>
            <person name="Hashimoto A."/>
            <person name="Yamaguchi K."/>
            <person name="Sugano A."/>
            <person name="Kohara Y."/>
            <person name="Fujiyama A."/>
            <person name="Anterola A."/>
            <person name="Aoki S."/>
            <person name="Ashton N."/>
            <person name="Barbazuk W.B."/>
            <person name="Barker E."/>
            <person name="Bennetzen J."/>
            <person name="Bezanilla M."/>
            <person name="Blankenship R."/>
            <person name="Cho S.H."/>
            <person name="Dutcher S."/>
            <person name="Estelle M."/>
            <person name="Fawcett J.A."/>
            <person name="Gundlach H."/>
            <person name="Hanada K."/>
            <person name="Heyl A."/>
            <person name="Hicks K.A."/>
            <person name="Hugh J."/>
            <person name="Lohr M."/>
            <person name="Mayer K."/>
            <person name="Melkozernov A."/>
            <person name="Murata T."/>
            <person name="Nelson D."/>
            <person name="Pils B."/>
            <person name="Prigge M."/>
            <person name="Reiss B."/>
            <person name="Renner T."/>
            <person name="Rombauts S."/>
            <person name="Rushton P."/>
            <person name="Sanderfoot A."/>
            <person name="Schween G."/>
            <person name="Shiu S.-H."/>
            <person name="Stueber K."/>
            <person name="Theodoulou F.L."/>
            <person name="Tu H."/>
            <person name="Van de Peer Y."/>
            <person name="Verrier P.J."/>
            <person name="Waters E."/>
            <person name="Wood A."/>
            <person name="Yang L."/>
            <person name="Cove D."/>
            <person name="Cuming A."/>
            <person name="Hasebe M."/>
            <person name="Lucas S."/>
            <person name="Mishler D.B."/>
            <person name="Reski R."/>
            <person name="Grigoriev I."/>
            <person name="Quatrano R.S."/>
            <person name="Boore J.L."/>
        </authorList>
    </citation>
    <scope>NUCLEOTIDE SEQUENCE [LARGE SCALE GENOMIC DNA]</scope>
    <source>
        <strain evidence="2 3">cv. Gransden 2004</strain>
    </source>
</reference>
<dbReference type="Proteomes" id="UP000006727">
    <property type="component" value="Chromosome 3"/>
</dbReference>
<dbReference type="EnsemblPlants" id="Pp3c3_12341V3.1">
    <property type="protein sequence ID" value="PAC:32943392.CDS.1"/>
    <property type="gene ID" value="Pp3c3_12341"/>
</dbReference>
<dbReference type="InParanoid" id="A0A2K1KUA3"/>
<accession>A0A2K1KUA3</accession>
<proteinExistence type="predicted"/>
<dbReference type="Gramene" id="Pp3c3_12341V3.1">
    <property type="protein sequence ID" value="PAC:32943392.CDS.1"/>
    <property type="gene ID" value="Pp3c3_12341"/>
</dbReference>
<evidence type="ECO:0000313" key="1">
    <source>
        <dbReference type="EMBL" id="PNR57348.1"/>
    </source>
</evidence>
<gene>
    <name evidence="1" type="ORF">PHYPA_004342</name>
</gene>